<evidence type="ECO:0000256" key="2">
    <source>
        <dbReference type="ARBA" id="ARBA00022692"/>
    </source>
</evidence>
<dbReference type="GO" id="GO:0005385">
    <property type="term" value="F:zinc ion transmembrane transporter activity"/>
    <property type="evidence" value="ECO:0007669"/>
    <property type="project" value="TreeGrafter"/>
</dbReference>
<dbReference type="EMBL" id="OU895878">
    <property type="protein sequence ID" value="CAG9804242.1"/>
    <property type="molecule type" value="Genomic_DNA"/>
</dbReference>
<feature type="transmembrane region" description="Helical" evidence="5">
    <location>
        <begin position="310"/>
        <end position="327"/>
    </location>
</feature>
<dbReference type="OrthoDB" id="448280at2759"/>
<feature type="transmembrane region" description="Helical" evidence="5">
    <location>
        <begin position="173"/>
        <end position="197"/>
    </location>
</feature>
<organism evidence="6 7">
    <name type="scientific">Chironomus riparius</name>
    <dbReference type="NCBI Taxonomy" id="315576"/>
    <lineage>
        <taxon>Eukaryota</taxon>
        <taxon>Metazoa</taxon>
        <taxon>Ecdysozoa</taxon>
        <taxon>Arthropoda</taxon>
        <taxon>Hexapoda</taxon>
        <taxon>Insecta</taxon>
        <taxon>Pterygota</taxon>
        <taxon>Neoptera</taxon>
        <taxon>Endopterygota</taxon>
        <taxon>Diptera</taxon>
        <taxon>Nematocera</taxon>
        <taxon>Chironomoidea</taxon>
        <taxon>Chironomidae</taxon>
        <taxon>Chironominae</taxon>
        <taxon>Chironomus</taxon>
    </lineage>
</organism>
<protein>
    <submittedName>
        <fullName evidence="6">Uncharacterized protein</fullName>
    </submittedName>
</protein>
<evidence type="ECO:0000256" key="5">
    <source>
        <dbReference type="SAM" id="Phobius"/>
    </source>
</evidence>
<gene>
    <name evidence="6" type="ORF">CHIRRI_LOCUS7135</name>
</gene>
<reference evidence="6" key="2">
    <citation type="submission" date="2022-10" db="EMBL/GenBank/DDBJ databases">
        <authorList>
            <consortium name="ENA_rothamsted_submissions"/>
            <consortium name="culmorum"/>
            <person name="King R."/>
        </authorList>
    </citation>
    <scope>NUCLEOTIDE SEQUENCE</scope>
</reference>
<dbReference type="PANTHER" id="PTHR11040:SF169">
    <property type="entry name" value="FI24038P1"/>
    <property type="match status" value="1"/>
</dbReference>
<keyword evidence="4 5" id="KW-0472">Membrane</keyword>
<evidence type="ECO:0000256" key="4">
    <source>
        <dbReference type="ARBA" id="ARBA00023136"/>
    </source>
</evidence>
<evidence type="ECO:0000256" key="3">
    <source>
        <dbReference type="ARBA" id="ARBA00022989"/>
    </source>
</evidence>
<dbReference type="AlphaFoldDB" id="A0A9N9WU61"/>
<reference evidence="6" key="1">
    <citation type="submission" date="2022-01" db="EMBL/GenBank/DDBJ databases">
        <authorList>
            <person name="King R."/>
        </authorList>
    </citation>
    <scope>NUCLEOTIDE SEQUENCE</scope>
</reference>
<keyword evidence="7" id="KW-1185">Reference proteome</keyword>
<dbReference type="Pfam" id="PF02535">
    <property type="entry name" value="Zip"/>
    <property type="match status" value="1"/>
</dbReference>
<feature type="transmembrane region" description="Helical" evidence="5">
    <location>
        <begin position="67"/>
        <end position="86"/>
    </location>
</feature>
<feature type="transmembrane region" description="Helical" evidence="5">
    <location>
        <begin position="203"/>
        <end position="225"/>
    </location>
</feature>
<keyword evidence="2 5" id="KW-0812">Transmembrane</keyword>
<name>A0A9N9WU61_9DIPT</name>
<feature type="transmembrane region" description="Helical" evidence="5">
    <location>
        <begin position="237"/>
        <end position="258"/>
    </location>
</feature>
<dbReference type="Proteomes" id="UP001153620">
    <property type="component" value="Chromosome 2"/>
</dbReference>
<sequence>MSPEWAKIVTMLTLGLGSMIIGLLPAAFTNYNFRRSPLLLTFLLCFGAGILMATSLVHMLPEVSEDLGHGFAEIIFCVGFLIVYLADELLHFCCGEAIQHTHEHNNPDEERQLILPVESSTSHSHQVVQTYGTTEKTKIETCEEHQHHHDVQDELINERICHTSHVEPCRQTLAGVIGMLTALSIHALIEGLAIGIQDTTPRVMILFTAVISHKFVVGFCLGVELSVSSGASFKHHFAAIFVFSMGSVLGIAIGMGLVDLSSVSDSKFLPIMQGIAGGTLLYVTVCEVLPREKARWHQNRVNRAAGLSQLLAFTLGFTVMTLLNTYVKDD</sequence>
<feature type="transmembrane region" description="Helical" evidence="5">
    <location>
        <begin position="270"/>
        <end position="289"/>
    </location>
</feature>
<proteinExistence type="predicted"/>
<dbReference type="InterPro" id="IPR003689">
    <property type="entry name" value="ZIP"/>
</dbReference>
<evidence type="ECO:0000313" key="7">
    <source>
        <dbReference type="Proteomes" id="UP001153620"/>
    </source>
</evidence>
<keyword evidence="3 5" id="KW-1133">Transmembrane helix</keyword>
<comment type="subcellular location">
    <subcellularLocation>
        <location evidence="1">Membrane</location>
        <topology evidence="1">Multi-pass membrane protein</topology>
    </subcellularLocation>
</comment>
<evidence type="ECO:0000313" key="6">
    <source>
        <dbReference type="EMBL" id="CAG9804242.1"/>
    </source>
</evidence>
<feature type="transmembrane region" description="Helical" evidence="5">
    <location>
        <begin position="38"/>
        <end position="61"/>
    </location>
</feature>
<dbReference type="GO" id="GO:0005886">
    <property type="term" value="C:plasma membrane"/>
    <property type="evidence" value="ECO:0007669"/>
    <property type="project" value="TreeGrafter"/>
</dbReference>
<feature type="transmembrane region" description="Helical" evidence="5">
    <location>
        <begin position="6"/>
        <end position="26"/>
    </location>
</feature>
<dbReference type="PANTHER" id="PTHR11040">
    <property type="entry name" value="ZINC/IRON TRANSPORTER"/>
    <property type="match status" value="1"/>
</dbReference>
<evidence type="ECO:0000256" key="1">
    <source>
        <dbReference type="ARBA" id="ARBA00004141"/>
    </source>
</evidence>
<accession>A0A9N9WU61</accession>